<evidence type="ECO:0000256" key="3">
    <source>
        <dbReference type="ARBA" id="ARBA00022723"/>
    </source>
</evidence>
<evidence type="ECO:0000256" key="4">
    <source>
        <dbReference type="ARBA" id="ARBA00022832"/>
    </source>
</evidence>
<dbReference type="HOGENOM" id="CLU_089696_1_2_9"/>
<evidence type="ECO:0000256" key="7">
    <source>
        <dbReference type="ARBA" id="ARBA00023160"/>
    </source>
</evidence>
<accession>L0EC69</accession>
<keyword evidence="6 8" id="KW-0443">Lipid metabolism</keyword>
<dbReference type="Proteomes" id="UP000010795">
    <property type="component" value="Chromosome"/>
</dbReference>
<evidence type="ECO:0000313" key="11">
    <source>
        <dbReference type="Proteomes" id="UP000010795"/>
    </source>
</evidence>
<feature type="binding site" evidence="8">
    <location>
        <position position="59"/>
    </location>
    <ligand>
        <name>Mg(2+)</name>
        <dbReference type="ChEBI" id="CHEBI:18420"/>
    </ligand>
</feature>
<dbReference type="GO" id="GO:0006633">
    <property type="term" value="P:fatty acid biosynthetic process"/>
    <property type="evidence" value="ECO:0007669"/>
    <property type="project" value="UniProtKB-UniRule"/>
</dbReference>
<evidence type="ECO:0000256" key="8">
    <source>
        <dbReference type="HAMAP-Rule" id="MF_00101"/>
    </source>
</evidence>
<protein>
    <recommendedName>
        <fullName evidence="8">Holo-[acyl-carrier-protein] synthase</fullName>
        <shortName evidence="8">Holo-ACP synthase</shortName>
        <ecNumber evidence="8">2.7.8.7</ecNumber>
    </recommendedName>
    <alternativeName>
        <fullName evidence="8">4'-phosphopantetheinyl transferase AcpS</fullName>
    </alternativeName>
</protein>
<comment type="function">
    <text evidence="8">Transfers the 4'-phosphopantetheine moiety from coenzyme A to a Ser of acyl-carrier-protein.</text>
</comment>
<keyword evidence="7 8" id="KW-0275">Fatty acid biosynthesis</keyword>
<evidence type="ECO:0000313" key="10">
    <source>
        <dbReference type="EMBL" id="AGA56780.1"/>
    </source>
</evidence>
<reference evidence="11" key="1">
    <citation type="submission" date="2012-01" db="EMBL/GenBank/DDBJ databases">
        <title>Complete sequence of chromosome of Thermobacillus composti KWC4.</title>
        <authorList>
            <person name="Lucas S."/>
            <person name="Han J."/>
            <person name="Lapidus A."/>
            <person name="Cheng J.-F."/>
            <person name="Goodwin L."/>
            <person name="Pitluck S."/>
            <person name="Peters L."/>
            <person name="Ovchinnikova G."/>
            <person name="Teshima H."/>
            <person name="Detter J.C."/>
            <person name="Han C."/>
            <person name="Tapia R."/>
            <person name="Land M."/>
            <person name="Hauser L."/>
            <person name="Kyrpides N."/>
            <person name="Ivanova N."/>
            <person name="Pagani I."/>
            <person name="Anderson I."/>
            <person name="Woyke T."/>
        </authorList>
    </citation>
    <scope>NUCLEOTIDE SEQUENCE [LARGE SCALE GENOMIC DNA]</scope>
    <source>
        <strain evidence="11">DSM 18247 / JCM 13945 / KWC4</strain>
    </source>
</reference>
<dbReference type="Gene3D" id="3.90.470.20">
    <property type="entry name" value="4'-phosphopantetheinyl transferase domain"/>
    <property type="match status" value="1"/>
</dbReference>
<dbReference type="eggNOG" id="COG0736">
    <property type="taxonomic scope" value="Bacteria"/>
</dbReference>
<dbReference type="InterPro" id="IPR002582">
    <property type="entry name" value="ACPS"/>
</dbReference>
<dbReference type="HAMAP" id="MF_00101">
    <property type="entry name" value="AcpS"/>
    <property type="match status" value="1"/>
</dbReference>
<keyword evidence="11" id="KW-1185">Reference proteome</keyword>
<proteinExistence type="inferred from homology"/>
<keyword evidence="2 8" id="KW-0808">Transferase</keyword>
<dbReference type="RefSeq" id="WP_015253544.1">
    <property type="nucleotide sequence ID" value="NC_019897.1"/>
</dbReference>
<dbReference type="EC" id="2.7.8.7" evidence="8"/>
<evidence type="ECO:0000259" key="9">
    <source>
        <dbReference type="Pfam" id="PF01648"/>
    </source>
</evidence>
<feature type="binding site" evidence="8">
    <location>
        <position position="8"/>
    </location>
    <ligand>
        <name>Mg(2+)</name>
        <dbReference type="ChEBI" id="CHEBI:18420"/>
    </ligand>
</feature>
<dbReference type="STRING" id="717605.Theco_0570"/>
<evidence type="ECO:0000256" key="6">
    <source>
        <dbReference type="ARBA" id="ARBA00023098"/>
    </source>
</evidence>
<dbReference type="InterPro" id="IPR004568">
    <property type="entry name" value="Ppantetheine-prot_Trfase_dom"/>
</dbReference>
<comment type="similarity">
    <text evidence="8">Belongs to the P-Pant transferase superfamily. AcpS family.</text>
</comment>
<name>L0EC69_THECK</name>
<feature type="domain" description="4'-phosphopantetheinyl transferase" evidence="9">
    <location>
        <begin position="4"/>
        <end position="94"/>
    </location>
</feature>
<dbReference type="SUPFAM" id="SSF56214">
    <property type="entry name" value="4'-phosphopantetheinyl transferase"/>
    <property type="match status" value="1"/>
</dbReference>
<dbReference type="NCBIfam" id="TIGR00516">
    <property type="entry name" value="acpS"/>
    <property type="match status" value="1"/>
</dbReference>
<dbReference type="Pfam" id="PF01648">
    <property type="entry name" value="ACPS"/>
    <property type="match status" value="1"/>
</dbReference>
<dbReference type="AlphaFoldDB" id="L0EC69"/>
<organism evidence="10 11">
    <name type="scientific">Thermobacillus composti (strain DSM 18247 / JCM 13945 / KWC4)</name>
    <dbReference type="NCBI Taxonomy" id="717605"/>
    <lineage>
        <taxon>Bacteria</taxon>
        <taxon>Bacillati</taxon>
        <taxon>Bacillota</taxon>
        <taxon>Bacilli</taxon>
        <taxon>Bacillales</taxon>
        <taxon>Paenibacillaceae</taxon>
        <taxon>Thermobacillus</taxon>
    </lineage>
</organism>
<keyword evidence="4 8" id="KW-0276">Fatty acid metabolism</keyword>
<dbReference type="NCBIfam" id="TIGR00556">
    <property type="entry name" value="pantethn_trn"/>
    <property type="match status" value="1"/>
</dbReference>
<keyword evidence="1 8" id="KW-0444">Lipid biosynthesis</keyword>
<dbReference type="InterPro" id="IPR008278">
    <property type="entry name" value="4-PPantetheinyl_Trfase_dom"/>
</dbReference>
<dbReference type="GO" id="GO:0005737">
    <property type="term" value="C:cytoplasm"/>
    <property type="evidence" value="ECO:0007669"/>
    <property type="project" value="UniProtKB-SubCell"/>
</dbReference>
<dbReference type="EMBL" id="CP003255">
    <property type="protein sequence ID" value="AGA56780.1"/>
    <property type="molecule type" value="Genomic_DNA"/>
</dbReference>
<keyword evidence="5 8" id="KW-0460">Magnesium</keyword>
<dbReference type="GO" id="GO:0000287">
    <property type="term" value="F:magnesium ion binding"/>
    <property type="evidence" value="ECO:0007669"/>
    <property type="project" value="UniProtKB-UniRule"/>
</dbReference>
<dbReference type="KEGG" id="tco:Theco_0570"/>
<gene>
    <name evidence="8" type="primary">acpS</name>
    <name evidence="10" type="ordered locus">Theco_0570</name>
</gene>
<keyword evidence="3 8" id="KW-0479">Metal-binding</keyword>
<evidence type="ECO:0000256" key="1">
    <source>
        <dbReference type="ARBA" id="ARBA00022516"/>
    </source>
</evidence>
<dbReference type="OrthoDB" id="517356at2"/>
<evidence type="ECO:0000256" key="2">
    <source>
        <dbReference type="ARBA" id="ARBA00022679"/>
    </source>
</evidence>
<comment type="cofactor">
    <cofactor evidence="8">
        <name>Mg(2+)</name>
        <dbReference type="ChEBI" id="CHEBI:18420"/>
    </cofactor>
</comment>
<comment type="subcellular location">
    <subcellularLocation>
        <location evidence="8">Cytoplasm</location>
    </subcellularLocation>
</comment>
<evidence type="ECO:0000256" key="5">
    <source>
        <dbReference type="ARBA" id="ARBA00022842"/>
    </source>
</evidence>
<sequence>MIIGIGHDLVEIARIERILQGHTAEMFIRRILTEEEIALAPAGGKRLAEYAAGRFAVKEAVSKALGCGIGAAVRFIDIHVLPDRLGKPTCTLSARAWERLGLDPSATRIHVTITHERGFASAFAVAERR</sequence>
<comment type="catalytic activity">
    <reaction evidence="8">
        <text>apo-[ACP] + CoA = holo-[ACP] + adenosine 3',5'-bisphosphate + H(+)</text>
        <dbReference type="Rhea" id="RHEA:12068"/>
        <dbReference type="Rhea" id="RHEA-COMP:9685"/>
        <dbReference type="Rhea" id="RHEA-COMP:9690"/>
        <dbReference type="ChEBI" id="CHEBI:15378"/>
        <dbReference type="ChEBI" id="CHEBI:29999"/>
        <dbReference type="ChEBI" id="CHEBI:57287"/>
        <dbReference type="ChEBI" id="CHEBI:58343"/>
        <dbReference type="ChEBI" id="CHEBI:64479"/>
        <dbReference type="EC" id="2.7.8.7"/>
    </reaction>
</comment>
<dbReference type="InterPro" id="IPR037143">
    <property type="entry name" value="4-PPantetheinyl_Trfase_dom_sf"/>
</dbReference>
<dbReference type="GO" id="GO:0008897">
    <property type="term" value="F:holo-[acyl-carrier-protein] synthase activity"/>
    <property type="evidence" value="ECO:0007669"/>
    <property type="project" value="UniProtKB-UniRule"/>
</dbReference>
<keyword evidence="8" id="KW-0963">Cytoplasm</keyword>